<dbReference type="PANTHER" id="PTHR20920:SF5">
    <property type="entry name" value="SMB DOMAIN-CONTAINING PROTEIN"/>
    <property type="match status" value="1"/>
</dbReference>
<organismHost>
    <name type="scientific">Micromonas pusilla</name>
    <name type="common">Picoplanktonic green alga</name>
    <name type="synonym">Chromulina pusilla</name>
    <dbReference type="NCBI Taxonomy" id="38833"/>
</organismHost>
<dbReference type="Proteomes" id="UP000232710">
    <property type="component" value="Segment"/>
</dbReference>
<evidence type="ECO:0000313" key="7">
    <source>
        <dbReference type="Proteomes" id="UP000232710"/>
    </source>
</evidence>
<keyword evidence="1" id="KW-0732">Signal</keyword>
<dbReference type="InterPro" id="IPR000884">
    <property type="entry name" value="TSP1_rpt"/>
</dbReference>
<evidence type="ECO:0000256" key="1">
    <source>
        <dbReference type="ARBA" id="ARBA00022729"/>
    </source>
</evidence>
<evidence type="ECO:0000256" key="4">
    <source>
        <dbReference type="SAM" id="MobiDB-lite"/>
    </source>
</evidence>
<keyword evidence="7" id="KW-1185">Reference proteome</keyword>
<dbReference type="PROSITE" id="PS50092">
    <property type="entry name" value="TSP1"/>
    <property type="match status" value="1"/>
</dbReference>
<keyword evidence="2" id="KW-1015">Disulfide bond</keyword>
<dbReference type="EMBL" id="JF974320">
    <property type="protein sequence ID" value="AET84973.1"/>
    <property type="molecule type" value="Genomic_DNA"/>
</dbReference>
<dbReference type="Gene3D" id="2.20.100.10">
    <property type="entry name" value="Thrombospondin type-1 (TSP1) repeat"/>
    <property type="match status" value="1"/>
</dbReference>
<evidence type="ECO:0000256" key="2">
    <source>
        <dbReference type="ARBA" id="ARBA00023157"/>
    </source>
</evidence>
<dbReference type="InterPro" id="IPR036383">
    <property type="entry name" value="TSP1_rpt_sf"/>
</dbReference>
<organism evidence="6 7">
    <name type="scientific">Micromonas pusilla virus SP1</name>
    <name type="common">MpV-SP1</name>
    <dbReference type="NCBI Taxonomy" id="373996"/>
    <lineage>
        <taxon>Viruses</taxon>
        <taxon>Varidnaviria</taxon>
        <taxon>Bamfordvirae</taxon>
        <taxon>Nucleocytoviricota</taxon>
        <taxon>Megaviricetes</taxon>
        <taxon>Algavirales</taxon>
        <taxon>Phycodnaviridae</taxon>
        <taxon>Prasinovirus</taxon>
        <taxon>Prasinovirus micromonas</taxon>
    </lineage>
</organism>
<feature type="region of interest" description="Disordered" evidence="4">
    <location>
        <begin position="28"/>
        <end position="52"/>
    </location>
</feature>
<dbReference type="Pfam" id="PF19028">
    <property type="entry name" value="TSP1_spondin"/>
    <property type="match status" value="1"/>
</dbReference>
<evidence type="ECO:0000259" key="5">
    <source>
        <dbReference type="Pfam" id="PF19028"/>
    </source>
</evidence>
<sequence length="222" mass="25001">MFVVLFLLLFVISIGVGAFMYVKINSEKEPEPETTSGKESPQVNDLSEPKPEPVDCKYEWSDWSECSTECGPGTISRTLKIIEKPQNGGKMCPPLTETSPCPNSKPCVPIDCKGEWDKTTGGLIWDYGDSVFYDVTDKKQCVYAKRYIHKQKAKYGGKECILPDRYPLIPIFDERFRPQTGHRGGGWLTYGPKVDKNDECPLTATWDPPETVFDGQLNLSNF</sequence>
<gene>
    <name evidence="6" type="ORF">MPXG_00175</name>
</gene>
<protein>
    <recommendedName>
        <fullName evidence="5">Spondin-like TSP1 domain-containing protein</fullName>
    </recommendedName>
</protein>
<dbReference type="PANTHER" id="PTHR20920">
    <property type="entry name" value="RPE-SPONDIN"/>
    <property type="match status" value="1"/>
</dbReference>
<dbReference type="InterPro" id="IPR044004">
    <property type="entry name" value="TSP1_spondin_dom"/>
</dbReference>
<feature type="domain" description="Spondin-like TSP1" evidence="5">
    <location>
        <begin position="59"/>
        <end position="107"/>
    </location>
</feature>
<keyword evidence="3" id="KW-0325">Glycoprotein</keyword>
<feature type="compositionally biased region" description="Polar residues" evidence="4">
    <location>
        <begin position="33"/>
        <end position="45"/>
    </location>
</feature>
<dbReference type="SUPFAM" id="SSF82895">
    <property type="entry name" value="TSP-1 type 1 repeat"/>
    <property type="match status" value="1"/>
</dbReference>
<name>G9E6E6_MPSP1</name>
<proteinExistence type="predicted"/>
<evidence type="ECO:0000313" key="6">
    <source>
        <dbReference type="EMBL" id="AET84973.1"/>
    </source>
</evidence>
<accession>G9E6E6</accession>
<reference evidence="6 7" key="1">
    <citation type="submission" date="2010-12" db="EMBL/GenBank/DDBJ databases">
        <title>The Genome Sequence of Micromonas pusilla virus SP1.</title>
        <authorList>
            <consortium name="The Broad Institute Genome Sequencing Platform"/>
            <person name="Henn M.R."/>
            <person name="Suttle C."/>
            <person name="Winget D."/>
            <person name="Chan A."/>
            <person name="Levin J."/>
            <person name="Malboeuf C."/>
            <person name="Casali M."/>
            <person name="Russ C."/>
            <person name="Lennon N."/>
            <person name="Chapman S.B."/>
            <person name="Erlich R."/>
            <person name="Young S.K."/>
            <person name="Yandava C."/>
            <person name="Zeng Q."/>
            <person name="Alvarado L."/>
            <person name="Anderson S."/>
            <person name="Berlin A."/>
            <person name="Chen Z."/>
            <person name="Freedman E."/>
            <person name="Gellesch M."/>
            <person name="Goldberg J."/>
            <person name="Green L."/>
            <person name="Griggs A."/>
            <person name="Gujja S."/>
            <person name="Heilman E.R."/>
            <person name="Heiman D."/>
            <person name="Hollinger A."/>
            <person name="Howarth C."/>
            <person name="Larson L."/>
            <person name="Mehta T."/>
            <person name="Pearson M."/>
            <person name="Roberts A."/>
            <person name="Ryan E."/>
            <person name="Saif S."/>
            <person name="Shea T."/>
            <person name="Shenoy N."/>
            <person name="Sisk P."/>
            <person name="Stolte C."/>
            <person name="Sykes S."/>
            <person name="White J."/>
            <person name="Haas B."/>
            <person name="Nusbaum C."/>
            <person name="Birren B."/>
        </authorList>
    </citation>
    <scope>NUCLEOTIDE SEQUENCE [LARGE SCALE GENOMIC DNA]</scope>
    <source>
        <strain evidence="6 7">SP1</strain>
    </source>
</reference>
<dbReference type="InterPro" id="IPR039942">
    <property type="entry name" value="SBSPO"/>
</dbReference>
<evidence type="ECO:0000256" key="3">
    <source>
        <dbReference type="ARBA" id="ARBA00023180"/>
    </source>
</evidence>
<dbReference type="SMART" id="SM00209">
    <property type="entry name" value="TSP1"/>
    <property type="match status" value="1"/>
</dbReference>